<organism evidence="1 2">
    <name type="scientific">Imbroritus primus</name>
    <dbReference type="NCBI Taxonomy" id="3058603"/>
    <lineage>
        <taxon>Bacteria</taxon>
        <taxon>Pseudomonadati</taxon>
        <taxon>Pseudomonadota</taxon>
        <taxon>Betaproteobacteria</taxon>
        <taxon>Burkholderiales</taxon>
        <taxon>Burkholderiaceae</taxon>
        <taxon>Imbroritus</taxon>
    </lineage>
</organism>
<comment type="caution">
    <text evidence="1">The sequence shown here is derived from an EMBL/GenBank/DDBJ whole genome shotgun (WGS) entry which is preliminary data.</text>
</comment>
<name>A0ACD3SSV6_9BURK</name>
<protein>
    <submittedName>
        <fullName evidence="1">CBS domain-containing protein</fullName>
    </submittedName>
</protein>
<evidence type="ECO:0000313" key="2">
    <source>
        <dbReference type="Proteomes" id="UP000004277"/>
    </source>
</evidence>
<dbReference type="Proteomes" id="UP000004277">
    <property type="component" value="Unassembled WGS sequence"/>
</dbReference>
<evidence type="ECO:0000313" key="1">
    <source>
        <dbReference type="EMBL" id="TMS59218.1"/>
    </source>
</evidence>
<dbReference type="EMBL" id="AKCV02000011">
    <property type="protein sequence ID" value="TMS59218.1"/>
    <property type="molecule type" value="Genomic_DNA"/>
</dbReference>
<accession>A0ACD3SSV6</accession>
<reference evidence="1" key="1">
    <citation type="submission" date="2019-05" db="EMBL/GenBank/DDBJ databases">
        <title>Revised genome assembly of Burkholderiaceae (previously Ralstonia) sp. PBA.</title>
        <authorList>
            <person name="Gan H.M."/>
        </authorList>
    </citation>
    <scope>NUCLEOTIDE SEQUENCE</scope>
    <source>
        <strain evidence="1">PBA</strain>
    </source>
</reference>
<gene>
    <name evidence="1" type="ORF">MW7_003295</name>
</gene>
<keyword evidence="2" id="KW-1185">Reference proteome</keyword>
<proteinExistence type="predicted"/>
<sequence length="158" mass="17724">MRVSDILKVKGNTLFTVSPATLLSDCVITMADNDVGSLVVMERGELVGLLTFREIIHILAQRQKEQRQGPTPPVADLRVRHVMNSEPIVINDDMNVIDLRGLMVQHHQRYMPVVRQGTLLGVVSFHDVAKAVHEEQDFENRMLKSYIGDWPVAEAALA</sequence>